<protein>
    <submittedName>
        <fullName evidence="1">Uncharacterized protein</fullName>
    </submittedName>
</protein>
<reference evidence="1" key="1">
    <citation type="submission" date="2014-11" db="EMBL/GenBank/DDBJ databases">
        <authorList>
            <person name="Amaro Gonzalez C."/>
        </authorList>
    </citation>
    <scope>NUCLEOTIDE SEQUENCE</scope>
</reference>
<evidence type="ECO:0000313" key="1">
    <source>
        <dbReference type="EMBL" id="JAH67980.1"/>
    </source>
</evidence>
<accession>A0A0E9US06</accession>
<reference evidence="1" key="2">
    <citation type="journal article" date="2015" name="Fish Shellfish Immunol.">
        <title>Early steps in the European eel (Anguilla anguilla)-Vibrio vulnificus interaction in the gills: Role of the RtxA13 toxin.</title>
        <authorList>
            <person name="Callol A."/>
            <person name="Pajuelo D."/>
            <person name="Ebbesson L."/>
            <person name="Teles M."/>
            <person name="MacKenzie S."/>
            <person name="Amaro C."/>
        </authorList>
    </citation>
    <scope>NUCLEOTIDE SEQUENCE</scope>
</reference>
<name>A0A0E9US06_ANGAN</name>
<dbReference type="EMBL" id="GBXM01040597">
    <property type="protein sequence ID" value="JAH67980.1"/>
    <property type="molecule type" value="Transcribed_RNA"/>
</dbReference>
<proteinExistence type="predicted"/>
<organism evidence="1">
    <name type="scientific">Anguilla anguilla</name>
    <name type="common">European freshwater eel</name>
    <name type="synonym">Muraena anguilla</name>
    <dbReference type="NCBI Taxonomy" id="7936"/>
    <lineage>
        <taxon>Eukaryota</taxon>
        <taxon>Metazoa</taxon>
        <taxon>Chordata</taxon>
        <taxon>Craniata</taxon>
        <taxon>Vertebrata</taxon>
        <taxon>Euteleostomi</taxon>
        <taxon>Actinopterygii</taxon>
        <taxon>Neopterygii</taxon>
        <taxon>Teleostei</taxon>
        <taxon>Anguilliformes</taxon>
        <taxon>Anguillidae</taxon>
        <taxon>Anguilla</taxon>
    </lineage>
</organism>
<sequence length="14" mass="1645">MSTHLSFPNLFLHT</sequence>